<evidence type="ECO:0000313" key="14">
    <source>
        <dbReference type="EMBL" id="OGZ60620.1"/>
    </source>
</evidence>
<proteinExistence type="inferred from homology"/>
<dbReference type="AlphaFoldDB" id="A0A1G2HEA4"/>
<comment type="similarity">
    <text evidence="2 10">Belongs to the ABC-4 integral membrane protein family. FtsX subfamily.</text>
</comment>
<evidence type="ECO:0000256" key="8">
    <source>
        <dbReference type="ARBA" id="ARBA00023136"/>
    </source>
</evidence>
<comment type="caution">
    <text evidence="14">The sequence shown here is derived from an EMBL/GenBank/DDBJ whole genome shotgun (WGS) entry which is preliminary data.</text>
</comment>
<dbReference type="Pfam" id="PF18075">
    <property type="entry name" value="FtsX_ECD"/>
    <property type="match status" value="1"/>
</dbReference>
<evidence type="ECO:0000256" key="2">
    <source>
        <dbReference type="ARBA" id="ARBA00007379"/>
    </source>
</evidence>
<name>A0A1G2HEA4_9BACT</name>
<sequence length="301" mass="33867">MENIFRVLKNSWRNFSRNLWISMAAMFMMFTALSVIGTLFLFNASLSKFVSGLQDRVDVSAYFEKGTAEEEILAVKIQLENRENVKSVRYISENEALDIFTQTHQGNEILLNSLEELDENPLQASLNIRVNDPSLFSREVAFLENSSASEYVESINFKENEEVINTVSNISANVSRGGFIFIIGLGVLVILVTLNTIRVAIYSAREEIYIMKLVGASNWFVRMPFVLTGAWYGLISGLLVIGFSYLGTWLLHSRVSLIFADIDLYGYLVQNLFTYSALVLGAGLLIGTASSWIAVRRYLNV</sequence>
<comment type="subcellular location">
    <subcellularLocation>
        <location evidence="1">Cell membrane</location>
        <topology evidence="1">Multi-pass membrane protein</topology>
    </subcellularLocation>
</comment>
<dbReference type="PANTHER" id="PTHR47755:SF1">
    <property type="entry name" value="CELL DIVISION PROTEIN FTSX"/>
    <property type="match status" value="1"/>
</dbReference>
<evidence type="ECO:0000256" key="10">
    <source>
        <dbReference type="PIRNR" id="PIRNR003097"/>
    </source>
</evidence>
<evidence type="ECO:0000256" key="4">
    <source>
        <dbReference type="ARBA" id="ARBA00022475"/>
    </source>
</evidence>
<dbReference type="GO" id="GO:0051301">
    <property type="term" value="P:cell division"/>
    <property type="evidence" value="ECO:0007669"/>
    <property type="project" value="UniProtKB-KW"/>
</dbReference>
<organism evidence="14 15">
    <name type="scientific">Candidatus Spechtbacteria bacterium RIFCSPLOWO2_01_FULL_43_12</name>
    <dbReference type="NCBI Taxonomy" id="1802162"/>
    <lineage>
        <taxon>Bacteria</taxon>
        <taxon>Candidatus Spechtiibacteriota</taxon>
    </lineage>
</organism>
<feature type="transmembrane region" description="Helical" evidence="11">
    <location>
        <begin position="225"/>
        <end position="252"/>
    </location>
</feature>
<evidence type="ECO:0000256" key="3">
    <source>
        <dbReference type="ARBA" id="ARBA00021907"/>
    </source>
</evidence>
<feature type="transmembrane region" description="Helical" evidence="11">
    <location>
        <begin position="20"/>
        <end position="42"/>
    </location>
</feature>
<dbReference type="Proteomes" id="UP000178835">
    <property type="component" value="Unassembled WGS sequence"/>
</dbReference>
<feature type="domain" description="ABC3 transporter permease C-terminal" evidence="12">
    <location>
        <begin position="180"/>
        <end position="300"/>
    </location>
</feature>
<dbReference type="PANTHER" id="PTHR47755">
    <property type="entry name" value="CELL DIVISION PROTEIN FTSX"/>
    <property type="match status" value="1"/>
</dbReference>
<dbReference type="PIRSF" id="PIRSF003097">
    <property type="entry name" value="FtsX"/>
    <property type="match status" value="1"/>
</dbReference>
<evidence type="ECO:0000256" key="6">
    <source>
        <dbReference type="ARBA" id="ARBA00022692"/>
    </source>
</evidence>
<dbReference type="EMBL" id="MHOH01000017">
    <property type="protein sequence ID" value="OGZ60620.1"/>
    <property type="molecule type" value="Genomic_DNA"/>
</dbReference>
<dbReference type="Gene3D" id="3.30.70.3040">
    <property type="match status" value="1"/>
</dbReference>
<evidence type="ECO:0000259" key="12">
    <source>
        <dbReference type="Pfam" id="PF02687"/>
    </source>
</evidence>
<feature type="transmembrane region" description="Helical" evidence="11">
    <location>
        <begin position="272"/>
        <end position="295"/>
    </location>
</feature>
<keyword evidence="5 10" id="KW-0132">Cell division</keyword>
<dbReference type="InterPro" id="IPR004513">
    <property type="entry name" value="FtsX"/>
</dbReference>
<evidence type="ECO:0000313" key="15">
    <source>
        <dbReference type="Proteomes" id="UP000178835"/>
    </source>
</evidence>
<evidence type="ECO:0000256" key="1">
    <source>
        <dbReference type="ARBA" id="ARBA00004651"/>
    </source>
</evidence>
<keyword evidence="7 11" id="KW-1133">Transmembrane helix</keyword>
<keyword evidence="9 10" id="KW-0131">Cell cycle</keyword>
<feature type="domain" description="FtsX extracellular" evidence="13">
    <location>
        <begin position="57"/>
        <end position="137"/>
    </location>
</feature>
<reference evidence="14 15" key="1">
    <citation type="journal article" date="2016" name="Nat. Commun.">
        <title>Thousands of microbial genomes shed light on interconnected biogeochemical processes in an aquifer system.</title>
        <authorList>
            <person name="Anantharaman K."/>
            <person name="Brown C.T."/>
            <person name="Hug L.A."/>
            <person name="Sharon I."/>
            <person name="Castelle C.J."/>
            <person name="Probst A.J."/>
            <person name="Thomas B.C."/>
            <person name="Singh A."/>
            <person name="Wilkins M.J."/>
            <person name="Karaoz U."/>
            <person name="Brodie E.L."/>
            <person name="Williams K.H."/>
            <person name="Hubbard S.S."/>
            <person name="Banfield J.F."/>
        </authorList>
    </citation>
    <scope>NUCLEOTIDE SEQUENCE [LARGE SCALE GENOMIC DNA]</scope>
</reference>
<dbReference type="InterPro" id="IPR003838">
    <property type="entry name" value="ABC3_permease_C"/>
</dbReference>
<feature type="transmembrane region" description="Helical" evidence="11">
    <location>
        <begin position="179"/>
        <end position="204"/>
    </location>
</feature>
<dbReference type="GO" id="GO:0005886">
    <property type="term" value="C:plasma membrane"/>
    <property type="evidence" value="ECO:0007669"/>
    <property type="project" value="UniProtKB-SubCell"/>
</dbReference>
<evidence type="ECO:0000256" key="9">
    <source>
        <dbReference type="ARBA" id="ARBA00023306"/>
    </source>
</evidence>
<keyword evidence="4 10" id="KW-1003">Cell membrane</keyword>
<evidence type="ECO:0000259" key="13">
    <source>
        <dbReference type="Pfam" id="PF18075"/>
    </source>
</evidence>
<evidence type="ECO:0000256" key="7">
    <source>
        <dbReference type="ARBA" id="ARBA00022989"/>
    </source>
</evidence>
<protein>
    <recommendedName>
        <fullName evidence="3 10">Cell division protein FtsX</fullName>
    </recommendedName>
</protein>
<evidence type="ECO:0000256" key="11">
    <source>
        <dbReference type="SAM" id="Phobius"/>
    </source>
</evidence>
<keyword evidence="8 10" id="KW-0472">Membrane</keyword>
<dbReference type="Pfam" id="PF02687">
    <property type="entry name" value="FtsX"/>
    <property type="match status" value="1"/>
</dbReference>
<keyword evidence="6 11" id="KW-0812">Transmembrane</keyword>
<evidence type="ECO:0000256" key="5">
    <source>
        <dbReference type="ARBA" id="ARBA00022618"/>
    </source>
</evidence>
<gene>
    <name evidence="14" type="ORF">A2919_01965</name>
</gene>
<accession>A0A1G2HEA4</accession>
<dbReference type="InterPro" id="IPR040690">
    <property type="entry name" value="FtsX_ECD"/>
</dbReference>